<keyword evidence="2" id="KW-1185">Reference proteome</keyword>
<protein>
    <submittedName>
        <fullName evidence="1">Uncharacterized protein</fullName>
    </submittedName>
</protein>
<dbReference type="InterPro" id="IPR019219">
    <property type="entry name" value="DUF2130"/>
</dbReference>
<sequence length="190" mass="21764">MLKSAKILGRYLYELKKVSSFNNNYIKQTYEAKQLREADYGLLIINANRSKSDSGYSIAKGIFIVHPAGALVSLSILRENLLQIHNLKLGRTERDKAIKEVMEYVQSPIFANSIEGIIKDTIDLYDSLKKEVKDHLKSWELRFQKYKSINKQATMIDGKFNLLLAREITESKKLISSQKLESISLPDHIS</sequence>
<dbReference type="Pfam" id="PF09903">
    <property type="entry name" value="DUF2130"/>
    <property type="match status" value="1"/>
</dbReference>
<gene>
    <name evidence="1" type="ORF">CH376_23665</name>
</gene>
<comment type="caution">
    <text evidence="1">The sequence shown here is derived from an EMBL/GenBank/DDBJ whole genome shotgun (WGS) entry which is preliminary data.</text>
</comment>
<accession>A0ABX4NRJ0</accession>
<proteinExistence type="predicted"/>
<reference evidence="1 2" key="1">
    <citation type="submission" date="2017-07" db="EMBL/GenBank/DDBJ databases">
        <title>Leptospira spp. isolated from tropical soils.</title>
        <authorList>
            <person name="Thibeaux R."/>
            <person name="Iraola G."/>
            <person name="Ferres I."/>
            <person name="Bierque E."/>
            <person name="Girault D."/>
            <person name="Soupe-Gilbert M.-E."/>
            <person name="Picardeau M."/>
            <person name="Goarant C."/>
        </authorList>
    </citation>
    <scope>NUCLEOTIDE SEQUENCE [LARGE SCALE GENOMIC DNA]</scope>
    <source>
        <strain evidence="1 2">FH2-B-D1</strain>
    </source>
</reference>
<dbReference type="Proteomes" id="UP000232149">
    <property type="component" value="Unassembled WGS sequence"/>
</dbReference>
<organism evidence="1 2">
    <name type="scientific">Leptospira adleri</name>
    <dbReference type="NCBI Taxonomy" id="2023186"/>
    <lineage>
        <taxon>Bacteria</taxon>
        <taxon>Pseudomonadati</taxon>
        <taxon>Spirochaetota</taxon>
        <taxon>Spirochaetia</taxon>
        <taxon>Leptospirales</taxon>
        <taxon>Leptospiraceae</taxon>
        <taxon>Leptospira</taxon>
    </lineage>
</organism>
<name>A0ABX4NRJ0_9LEPT</name>
<dbReference type="RefSeq" id="WP_100788585.1">
    <property type="nucleotide sequence ID" value="NZ_NPDU01000140.1"/>
</dbReference>
<evidence type="ECO:0000313" key="1">
    <source>
        <dbReference type="EMBL" id="PJZ59450.1"/>
    </source>
</evidence>
<dbReference type="EMBL" id="NPDU01000140">
    <property type="protein sequence ID" value="PJZ59450.1"/>
    <property type="molecule type" value="Genomic_DNA"/>
</dbReference>
<evidence type="ECO:0000313" key="2">
    <source>
        <dbReference type="Proteomes" id="UP000232149"/>
    </source>
</evidence>